<feature type="compositionally biased region" description="Basic residues" evidence="1">
    <location>
        <begin position="783"/>
        <end position="803"/>
    </location>
</feature>
<feature type="compositionally biased region" description="Polar residues" evidence="1">
    <location>
        <begin position="269"/>
        <end position="288"/>
    </location>
</feature>
<feature type="compositionally biased region" description="Polar residues" evidence="1">
    <location>
        <begin position="771"/>
        <end position="782"/>
    </location>
</feature>
<dbReference type="Proteomes" id="UP000250006">
    <property type="component" value="Unassembled WGS sequence"/>
</dbReference>
<protein>
    <submittedName>
        <fullName evidence="2">Uncharacterized protein</fullName>
    </submittedName>
</protein>
<feature type="region of interest" description="Disordered" evidence="1">
    <location>
        <begin position="268"/>
        <end position="288"/>
    </location>
</feature>
<proteinExistence type="predicted"/>
<accession>A0ABY1VQZ4</accession>
<feature type="region of interest" description="Disordered" evidence="1">
    <location>
        <begin position="160"/>
        <end position="180"/>
    </location>
</feature>
<gene>
    <name evidence="2" type="ORF">NCTC11535_01137</name>
</gene>
<comment type="caution">
    <text evidence="2">The sequence shown here is derived from an EMBL/GenBank/DDBJ whole genome shotgun (WGS) entry which is preliminary data.</text>
</comment>
<evidence type="ECO:0000256" key="1">
    <source>
        <dbReference type="SAM" id="MobiDB-lite"/>
    </source>
</evidence>
<keyword evidence="3" id="KW-1185">Reference proteome</keyword>
<reference evidence="2 3" key="1">
    <citation type="submission" date="2018-06" db="EMBL/GenBank/DDBJ databases">
        <authorList>
            <consortium name="Pathogen Informatics"/>
            <person name="Doyle S."/>
        </authorList>
    </citation>
    <scope>NUCLEOTIDE SEQUENCE [LARGE SCALE GENOMIC DNA]</scope>
    <source>
        <strain evidence="2 3">NCTC11535</strain>
    </source>
</reference>
<organism evidence="2 3">
    <name type="scientific">Actinomyces bovis</name>
    <dbReference type="NCBI Taxonomy" id="1658"/>
    <lineage>
        <taxon>Bacteria</taxon>
        <taxon>Bacillati</taxon>
        <taxon>Actinomycetota</taxon>
        <taxon>Actinomycetes</taxon>
        <taxon>Actinomycetales</taxon>
        <taxon>Actinomycetaceae</taxon>
        <taxon>Actinomyces</taxon>
    </lineage>
</organism>
<dbReference type="EMBL" id="UAPQ01000007">
    <property type="protein sequence ID" value="SPT53473.1"/>
    <property type="molecule type" value="Genomic_DNA"/>
</dbReference>
<evidence type="ECO:0000313" key="2">
    <source>
        <dbReference type="EMBL" id="SPT53473.1"/>
    </source>
</evidence>
<evidence type="ECO:0000313" key="3">
    <source>
        <dbReference type="Proteomes" id="UP000250006"/>
    </source>
</evidence>
<name>A0ABY1VQZ4_9ACTO</name>
<sequence>MEEVVALAGQEITKLMRAAAQIGRFLAEQRRRQLYQQAQRSAGHARNLRAIMNQERVLAAPVYRRALDQRFWQTANAPQASFVYGLATRFATLDPVAEQAARICEVEAHNRWNVHLGELQQASEAPVTSKDLGPGQIEALAPKLQGEPAQQWDRVLDEAAKQERSQAANPDPAAQEAKKQEKAVNHLLTVLGDHPEIARVRFGTLHSGLAVEALDEQGAGLPEASLALNQVITNAAVPDLLARQLGDRTWEREAFETEISRPLVAAAVTQRQSPHTPGNPTDLTTASSSDEIDVAGARAWFDTHYSTHKVQGDRNEYAVMLQAALAAEGYDLQAPPQLRDPGSFKLNDEFMSAVGARKELAGWLAMEARGIEEHIDGRAIHSLRACWQIVQDGDYPELINWKWNVGTKSMEAAKWAPKEIGEVRLVGENPQPGVYLPAMRQAAAQEAAEAGLDVQAYLDHLQPVQRRALITGLGPEDPNATDHHYGPGILRAAAYRVAYAKASAAERPQWSTRHELEVSQAQDQLNNDELKTDLLQDATSLERVDPVEQVGQETDSMAWENRQVLSLDATERAALADELRKYAAWREGDLNFDIHERIAELGQDPTYAYDLARQDRELELERQRIDQFSQEQAQAANTYRQLAHQVEQNGQLDLTDMAVRREVIEMIDNHGWQLDNRALESVPAPMRRVVEACLQAPSVPLRPEPDMASQAVSVADAPMALPEEYLVADHGPRWDSQEARDDWAAELVSKGVDPAAVRAARTGDLSRSKPTKATTVKGSTSKSGRRPPKTPHASNSHKPRSIP</sequence>
<feature type="region of interest" description="Disordered" evidence="1">
    <location>
        <begin position="749"/>
        <end position="803"/>
    </location>
</feature>
<dbReference type="RefSeq" id="WP_111836439.1">
    <property type="nucleotide sequence ID" value="NZ_UAPQ01000007.1"/>
</dbReference>